<accession>A0AAV7RRB6</accession>
<evidence type="ECO:0000313" key="2">
    <source>
        <dbReference type="Proteomes" id="UP001066276"/>
    </source>
</evidence>
<keyword evidence="2" id="KW-1185">Reference proteome</keyword>
<name>A0AAV7RRB6_PLEWA</name>
<dbReference type="Proteomes" id="UP001066276">
    <property type="component" value="Chromosome 5"/>
</dbReference>
<proteinExistence type="predicted"/>
<protein>
    <submittedName>
        <fullName evidence="1">Uncharacterized protein</fullName>
    </submittedName>
</protein>
<reference evidence="1" key="1">
    <citation type="journal article" date="2022" name="bioRxiv">
        <title>Sequencing and chromosome-scale assembly of the giantPleurodeles waltlgenome.</title>
        <authorList>
            <person name="Brown T."/>
            <person name="Elewa A."/>
            <person name="Iarovenko S."/>
            <person name="Subramanian E."/>
            <person name="Araus A.J."/>
            <person name="Petzold A."/>
            <person name="Susuki M."/>
            <person name="Suzuki K.-i.T."/>
            <person name="Hayashi T."/>
            <person name="Toyoda A."/>
            <person name="Oliveira C."/>
            <person name="Osipova E."/>
            <person name="Leigh N.D."/>
            <person name="Simon A."/>
            <person name="Yun M.H."/>
        </authorList>
    </citation>
    <scope>NUCLEOTIDE SEQUENCE</scope>
    <source>
        <strain evidence="1">20211129_DDA</strain>
        <tissue evidence="1">Liver</tissue>
    </source>
</reference>
<comment type="caution">
    <text evidence="1">The sequence shown here is derived from an EMBL/GenBank/DDBJ whole genome shotgun (WGS) entry which is preliminary data.</text>
</comment>
<organism evidence="1 2">
    <name type="scientific">Pleurodeles waltl</name>
    <name type="common">Iberian ribbed newt</name>
    <dbReference type="NCBI Taxonomy" id="8319"/>
    <lineage>
        <taxon>Eukaryota</taxon>
        <taxon>Metazoa</taxon>
        <taxon>Chordata</taxon>
        <taxon>Craniata</taxon>
        <taxon>Vertebrata</taxon>
        <taxon>Euteleostomi</taxon>
        <taxon>Amphibia</taxon>
        <taxon>Batrachia</taxon>
        <taxon>Caudata</taxon>
        <taxon>Salamandroidea</taxon>
        <taxon>Salamandridae</taxon>
        <taxon>Pleurodelinae</taxon>
        <taxon>Pleurodeles</taxon>
    </lineage>
</organism>
<evidence type="ECO:0000313" key="1">
    <source>
        <dbReference type="EMBL" id="KAJ1155127.1"/>
    </source>
</evidence>
<dbReference type="AlphaFoldDB" id="A0AAV7RRB6"/>
<dbReference type="EMBL" id="JANPWB010000009">
    <property type="protein sequence ID" value="KAJ1155127.1"/>
    <property type="molecule type" value="Genomic_DNA"/>
</dbReference>
<gene>
    <name evidence="1" type="ORF">NDU88_007862</name>
</gene>
<sequence length="140" mass="14554">MFDDDALSSPIKCEALERGVTLVTSSVVSHTGLGSGLGLASFRAAPPRELIKPSNPAGPMAGPEFCGCNTSTKASSAKSSSMKLPPATKLLPLMTPSSVDTASSVNGAFTVSRVDIVKDYHVDDNTIDNDYADNLIIIPN</sequence>